<dbReference type="PATRIC" id="fig|1218507.3.peg.129"/>
<organism evidence="1 2">
    <name type="scientific">Lactobacillus melliventris</name>
    <dbReference type="NCBI Taxonomy" id="1218507"/>
    <lineage>
        <taxon>Bacteria</taxon>
        <taxon>Bacillati</taxon>
        <taxon>Bacillota</taxon>
        <taxon>Bacilli</taxon>
        <taxon>Lactobacillales</taxon>
        <taxon>Lactobacillaceae</taxon>
        <taxon>Lactobacillus</taxon>
    </lineage>
</organism>
<evidence type="ECO:0000313" key="1">
    <source>
        <dbReference type="EMBL" id="KJY54792.1"/>
    </source>
</evidence>
<dbReference type="RefSeq" id="WP_046325886.1">
    <property type="nucleotide sequence ID" value="NZ_JBHTMT010000007.1"/>
</dbReference>
<sequence length="100" mass="11642">MRNKIEPLPIVLEYQSDLNTTIALININGKELTLTLSNTELNSLDLNIQNIIRTQKLNIKSSKDSVIIPSKLYKEFKTLAVKYQNLRYKNKLLEHERKSQ</sequence>
<accession>A0A0F4L7G8</accession>
<dbReference type="EMBL" id="JXLI01000019">
    <property type="protein sequence ID" value="KJY54792.1"/>
    <property type="molecule type" value="Genomic_DNA"/>
</dbReference>
<evidence type="ECO:0000313" key="2">
    <source>
        <dbReference type="Proteomes" id="UP000033531"/>
    </source>
</evidence>
<keyword evidence="1" id="KW-0614">Plasmid</keyword>
<geneLocation type="plasmid" evidence="1">
    <name>pHma8p1</name>
</geneLocation>
<gene>
    <name evidence="1" type="ORF">JF74_19790</name>
</gene>
<dbReference type="AlphaFoldDB" id="A0A0F4L7G8"/>
<comment type="caution">
    <text evidence="1">The sequence shown here is derived from an EMBL/GenBank/DDBJ whole genome shotgun (WGS) entry which is preliminary data.</text>
</comment>
<name>A0A0F4L7G8_9LACO</name>
<reference evidence="1 2" key="1">
    <citation type="submission" date="2015-01" db="EMBL/GenBank/DDBJ databases">
        <title>Comparative genomics of the lactic acid bacteria isolated from the honey bee gut.</title>
        <authorList>
            <person name="Ellegaard K.M."/>
            <person name="Tamarit D."/>
            <person name="Javelind E."/>
            <person name="Olofsson T."/>
            <person name="Andersson S.G."/>
            <person name="Vasquez A."/>
        </authorList>
    </citation>
    <scope>NUCLEOTIDE SEQUENCE [LARGE SCALE GENOMIC DNA]</scope>
    <source>
        <strain evidence="1 2">Hma8</strain>
        <plasmid evidence="1">pHma8p1</plasmid>
    </source>
</reference>
<dbReference type="OrthoDB" id="9897641at2"/>
<protein>
    <submittedName>
        <fullName evidence="1">Uncharacterized protein</fullName>
    </submittedName>
</protein>
<dbReference type="Proteomes" id="UP000033531">
    <property type="component" value="Unassembled WGS sequence"/>
</dbReference>
<dbReference type="HOGENOM" id="CLU_2302287_0_0_9"/>
<proteinExistence type="predicted"/>